<accession>A0ABR9XXL4</accession>
<sequence>MDLKIQAEKTAEAFAQDFLEEKFGNDIFIGAHIEKLIDDKVNLIYQYTEDENYHGAAVVHESGEEFIALNTFQPLRMRYFTAAHELWHLSEGSQMQSESFDHERAADRFAAAVMLPKGLTKDLWKKFKREYGTEEAVIHLADFASVPYDATARRVRELGDRDAPVSIPEDEWKQKRFVYNLPESFLDQPQAIEKFEAYETIVRNAVEQEKLDSLTGANKIGRYNPKLAEVLQEQKAEYLNNREQNDA</sequence>
<dbReference type="PANTHER" id="PTHR43236:SF1">
    <property type="entry name" value="BLL7220 PROTEIN"/>
    <property type="match status" value="1"/>
</dbReference>
<keyword evidence="3" id="KW-1185">Reference proteome</keyword>
<reference evidence="2 3" key="1">
    <citation type="submission" date="2020-10" db="EMBL/GenBank/DDBJ databases">
        <title>Mouse Oral microbiota.</title>
        <authorList>
            <person name="Joseph S."/>
            <person name="Aduse-Opoku J."/>
        </authorList>
    </citation>
    <scope>NUCLEOTIDE SEQUENCE [LARGE SCALE GENOMIC DNA]</scope>
    <source>
        <strain evidence="2 3">19428wE5_W307</strain>
    </source>
</reference>
<name>A0ABR9XXL4_9STAP</name>
<comment type="caution">
    <text evidence="2">The sequence shown here is derived from an EMBL/GenBank/DDBJ whole genome shotgun (WGS) entry which is preliminary data.</text>
</comment>
<dbReference type="Gene3D" id="1.10.10.2910">
    <property type="match status" value="1"/>
</dbReference>
<dbReference type="PANTHER" id="PTHR43236">
    <property type="entry name" value="ANTITOXIN HIGA1"/>
    <property type="match status" value="1"/>
</dbReference>
<proteinExistence type="predicted"/>
<dbReference type="RefSeq" id="WP_135096992.1">
    <property type="nucleotide sequence ID" value="NZ_JADGLW010000002.1"/>
</dbReference>
<dbReference type="EMBL" id="JADGLW010000002">
    <property type="protein sequence ID" value="MBF0753471.1"/>
    <property type="molecule type" value="Genomic_DNA"/>
</dbReference>
<dbReference type="InterPro" id="IPR052345">
    <property type="entry name" value="Rad_response_metalloprotease"/>
</dbReference>
<dbReference type="Pfam" id="PF06114">
    <property type="entry name" value="Peptidase_M78"/>
    <property type="match status" value="1"/>
</dbReference>
<feature type="domain" description="IrrE N-terminal-like" evidence="1">
    <location>
        <begin position="50"/>
        <end position="155"/>
    </location>
</feature>
<evidence type="ECO:0000313" key="3">
    <source>
        <dbReference type="Proteomes" id="UP000647980"/>
    </source>
</evidence>
<evidence type="ECO:0000259" key="1">
    <source>
        <dbReference type="Pfam" id="PF06114"/>
    </source>
</evidence>
<organism evidence="2 3">
    <name type="scientific">Jeotgalicoccus nanhaiensis</name>
    <dbReference type="NCBI Taxonomy" id="568603"/>
    <lineage>
        <taxon>Bacteria</taxon>
        <taxon>Bacillati</taxon>
        <taxon>Bacillota</taxon>
        <taxon>Bacilli</taxon>
        <taxon>Bacillales</taxon>
        <taxon>Staphylococcaceae</taxon>
        <taxon>Jeotgalicoccus</taxon>
    </lineage>
</organism>
<dbReference type="Proteomes" id="UP000647980">
    <property type="component" value="Unassembled WGS sequence"/>
</dbReference>
<dbReference type="InterPro" id="IPR010359">
    <property type="entry name" value="IrrE_HExxH"/>
</dbReference>
<protein>
    <submittedName>
        <fullName evidence="2">ImmA/IrrE family metallo-endopeptidase</fullName>
    </submittedName>
</protein>
<gene>
    <name evidence="2" type="ORF">IR135_04235</name>
</gene>
<evidence type="ECO:0000313" key="2">
    <source>
        <dbReference type="EMBL" id="MBF0753471.1"/>
    </source>
</evidence>